<dbReference type="Gene3D" id="1.10.150.50">
    <property type="entry name" value="Transcription Factor, Ets-1"/>
    <property type="match status" value="1"/>
</dbReference>
<name>A0A9N9I7B0_9GLOM</name>
<protein>
    <submittedName>
        <fullName evidence="1">9317_t:CDS:1</fullName>
    </submittedName>
</protein>
<dbReference type="EMBL" id="CAJVPV010023513">
    <property type="protein sequence ID" value="CAG8723957.1"/>
    <property type="molecule type" value="Genomic_DNA"/>
</dbReference>
<dbReference type="InterPro" id="IPR013761">
    <property type="entry name" value="SAM/pointed_sf"/>
</dbReference>
<evidence type="ECO:0000313" key="2">
    <source>
        <dbReference type="Proteomes" id="UP000789342"/>
    </source>
</evidence>
<reference evidence="1" key="1">
    <citation type="submission" date="2021-06" db="EMBL/GenBank/DDBJ databases">
        <authorList>
            <person name="Kallberg Y."/>
            <person name="Tangrot J."/>
            <person name="Rosling A."/>
        </authorList>
    </citation>
    <scope>NUCLEOTIDE SEQUENCE</scope>
    <source>
        <strain evidence="1">CL551</strain>
    </source>
</reference>
<gene>
    <name evidence="1" type="ORF">AMORRO_LOCUS13522</name>
</gene>
<evidence type="ECO:0000313" key="1">
    <source>
        <dbReference type="EMBL" id="CAG8723957.1"/>
    </source>
</evidence>
<dbReference type="Proteomes" id="UP000789342">
    <property type="component" value="Unassembled WGS sequence"/>
</dbReference>
<sequence length="223" mass="25179">MSIQSVTPVPTSLSSSFSLNLPPDPKNWSSTHVAAYLHQCLQLHPPSLINELLQFVQSDTSLTGRRFLRLKDDQLRNSGYDAQWIEFIMVGVKSLRREQLKEKILLKDDGKFKELEEGSGDEDDFSPSLSNPNSNTCFNDNSTEKCPKAFEFEFSKETNNTSSFSSLTTMFSLNPVNWILSRNNASEWLENEISGCETYKSGFTWGFVLGGAIVWACIKVTKR</sequence>
<accession>A0A9N9I7B0</accession>
<proteinExistence type="predicted"/>
<dbReference type="SUPFAM" id="SSF47769">
    <property type="entry name" value="SAM/Pointed domain"/>
    <property type="match status" value="1"/>
</dbReference>
<organism evidence="1 2">
    <name type="scientific">Acaulospora morrowiae</name>
    <dbReference type="NCBI Taxonomy" id="94023"/>
    <lineage>
        <taxon>Eukaryota</taxon>
        <taxon>Fungi</taxon>
        <taxon>Fungi incertae sedis</taxon>
        <taxon>Mucoromycota</taxon>
        <taxon>Glomeromycotina</taxon>
        <taxon>Glomeromycetes</taxon>
        <taxon>Diversisporales</taxon>
        <taxon>Acaulosporaceae</taxon>
        <taxon>Acaulospora</taxon>
    </lineage>
</organism>
<comment type="caution">
    <text evidence="1">The sequence shown here is derived from an EMBL/GenBank/DDBJ whole genome shotgun (WGS) entry which is preliminary data.</text>
</comment>
<keyword evidence="2" id="KW-1185">Reference proteome</keyword>
<dbReference type="AlphaFoldDB" id="A0A9N9I7B0"/>
<dbReference type="OrthoDB" id="2425321at2759"/>